<keyword evidence="7" id="KW-0963">Cytoplasm</keyword>
<dbReference type="PANTHER" id="PTHR24421">
    <property type="entry name" value="NITRATE/NITRITE SENSOR PROTEIN NARX-RELATED"/>
    <property type="match status" value="1"/>
</dbReference>
<evidence type="ECO:0000256" key="13">
    <source>
        <dbReference type="ARBA" id="ARBA00023014"/>
    </source>
</evidence>
<keyword evidence="10" id="KW-0418">Kinase</keyword>
<dbReference type="InterPro" id="IPR011712">
    <property type="entry name" value="Sig_transdc_His_kin_sub3_dim/P"/>
</dbReference>
<dbReference type="EMBL" id="DSIY01000086">
    <property type="protein sequence ID" value="HEG90545.1"/>
    <property type="molecule type" value="Genomic_DNA"/>
</dbReference>
<sequence>MSEHAAKRLDEIDRKIKDAISSFETQIGELRQHAAALLEEIERERTRVQTRIEELLIDQPEGGEDELQRLRITEDRLTENLTRASTVSRQLSDFLQLLSITRQQWGEAGSLPGLEAAQRLTVRQAMIRAQEDERRRLAREIHDGPAQVLANAILSVQFAARVLARTPQGIPDSLREELERIEQVLRDGLSETRRFIVDLQPTMLKEQGLLVTLRSYIESYRRLFPGQIELDLPDSLPTLTPEQELAIFRIIQEALHNVQRHARARRIRLRISVGPAEMVIMVEDDGQGFRPSAVASTSAGGFGLHGMRERAEVIGAQLTIRSEPGQGTTITLVVPLGSAREKSQAAARELPHAEHAEKERVG</sequence>
<dbReference type="GO" id="GO:0051539">
    <property type="term" value="F:4 iron, 4 sulfur cluster binding"/>
    <property type="evidence" value="ECO:0007669"/>
    <property type="project" value="UniProtKB-KW"/>
</dbReference>
<comment type="cofactor">
    <cofactor evidence="2">
        <name>[4Fe-4S] cluster</name>
        <dbReference type="ChEBI" id="CHEBI:49883"/>
    </cofactor>
</comment>
<reference evidence="19" key="1">
    <citation type="journal article" date="2020" name="mSystems">
        <title>Genome- and Community-Level Interaction Insights into Carbon Utilization and Element Cycling Functions of Hydrothermarchaeota in Hydrothermal Sediment.</title>
        <authorList>
            <person name="Zhou Z."/>
            <person name="Liu Y."/>
            <person name="Xu W."/>
            <person name="Pan J."/>
            <person name="Luo Z.H."/>
            <person name="Li M."/>
        </authorList>
    </citation>
    <scope>NUCLEOTIDE SEQUENCE [LARGE SCALE GENOMIC DNA]</scope>
    <source>
        <strain evidence="19">SpSt-210</strain>
    </source>
</reference>
<evidence type="ECO:0000256" key="7">
    <source>
        <dbReference type="ARBA" id="ARBA00022490"/>
    </source>
</evidence>
<evidence type="ECO:0000313" key="19">
    <source>
        <dbReference type="EMBL" id="HEG90545.1"/>
    </source>
</evidence>
<dbReference type="Gene3D" id="1.20.5.1930">
    <property type="match status" value="1"/>
</dbReference>
<dbReference type="Gene3D" id="3.30.565.10">
    <property type="entry name" value="Histidine kinase-like ATPase, C-terminal domain"/>
    <property type="match status" value="1"/>
</dbReference>
<evidence type="ECO:0000256" key="2">
    <source>
        <dbReference type="ARBA" id="ARBA00001966"/>
    </source>
</evidence>
<feature type="domain" description="Histidine kinase" evidence="18">
    <location>
        <begin position="144"/>
        <end position="338"/>
    </location>
</feature>
<dbReference type="Pfam" id="PF07730">
    <property type="entry name" value="HisKA_3"/>
    <property type="match status" value="1"/>
</dbReference>
<protein>
    <recommendedName>
        <fullName evidence="5">Oxygen sensor histidine kinase NreB</fullName>
        <ecNumber evidence="4">2.7.13.3</ecNumber>
    </recommendedName>
    <alternativeName>
        <fullName evidence="15">Nitrogen regulation protein B</fullName>
    </alternativeName>
</protein>
<evidence type="ECO:0000256" key="11">
    <source>
        <dbReference type="ARBA" id="ARBA00023004"/>
    </source>
</evidence>
<keyword evidence="11" id="KW-0408">Iron</keyword>
<dbReference type="PRINTS" id="PR00344">
    <property type="entry name" value="BCTRLSENSOR"/>
</dbReference>
<comment type="caution">
    <text evidence="19">The sequence shown here is derived from an EMBL/GenBank/DDBJ whole genome shotgun (WGS) entry which is preliminary data.</text>
</comment>
<keyword evidence="16" id="KW-0175">Coiled coil</keyword>
<dbReference type="InterPro" id="IPR004358">
    <property type="entry name" value="Sig_transdc_His_kin-like_C"/>
</dbReference>
<evidence type="ECO:0000256" key="12">
    <source>
        <dbReference type="ARBA" id="ARBA00023012"/>
    </source>
</evidence>
<evidence type="ECO:0000256" key="8">
    <source>
        <dbReference type="ARBA" id="ARBA00022679"/>
    </source>
</evidence>
<comment type="function">
    <text evidence="14">Member of the two-component regulatory system NreB/NreC involved in the control of dissimilatory nitrate/nitrite reduction in response to oxygen. NreB functions as a direct oxygen sensor histidine kinase which is autophosphorylated, in the absence of oxygen, probably at the conserved histidine residue, and transfers its phosphate group probably to a conserved aspartate residue of NreC. NreB/NreC activates the expression of the nitrate (narGHJI) and nitrite (nir) reductase operons, as well as the putative nitrate transporter gene narT.</text>
</comment>
<evidence type="ECO:0000256" key="10">
    <source>
        <dbReference type="ARBA" id="ARBA00022777"/>
    </source>
</evidence>
<dbReference type="PROSITE" id="PS50109">
    <property type="entry name" value="HIS_KIN"/>
    <property type="match status" value="1"/>
</dbReference>
<proteinExistence type="predicted"/>
<comment type="catalytic activity">
    <reaction evidence="1">
        <text>ATP + protein L-histidine = ADP + protein N-phospho-L-histidine.</text>
        <dbReference type="EC" id="2.7.13.3"/>
    </reaction>
</comment>
<evidence type="ECO:0000256" key="5">
    <source>
        <dbReference type="ARBA" id="ARBA00017322"/>
    </source>
</evidence>
<feature type="coiled-coil region" evidence="16">
    <location>
        <begin position="20"/>
        <end position="58"/>
    </location>
</feature>
<keyword evidence="9" id="KW-0479">Metal-binding</keyword>
<keyword evidence="13" id="KW-0411">Iron-sulfur</keyword>
<keyword evidence="6" id="KW-0004">4Fe-4S</keyword>
<evidence type="ECO:0000256" key="16">
    <source>
        <dbReference type="SAM" id="Coils"/>
    </source>
</evidence>
<keyword evidence="12" id="KW-0902">Two-component regulatory system</keyword>
<feature type="region of interest" description="Disordered" evidence="17">
    <location>
        <begin position="341"/>
        <end position="362"/>
    </location>
</feature>
<evidence type="ECO:0000256" key="1">
    <source>
        <dbReference type="ARBA" id="ARBA00000085"/>
    </source>
</evidence>
<evidence type="ECO:0000256" key="17">
    <source>
        <dbReference type="SAM" id="MobiDB-lite"/>
    </source>
</evidence>
<dbReference type="InterPro" id="IPR003594">
    <property type="entry name" value="HATPase_dom"/>
</dbReference>
<evidence type="ECO:0000256" key="15">
    <source>
        <dbReference type="ARBA" id="ARBA00030800"/>
    </source>
</evidence>
<evidence type="ECO:0000256" key="3">
    <source>
        <dbReference type="ARBA" id="ARBA00004496"/>
    </source>
</evidence>
<dbReference type="AlphaFoldDB" id="A0A831TEI2"/>
<dbReference type="GO" id="GO:0000155">
    <property type="term" value="F:phosphorelay sensor kinase activity"/>
    <property type="evidence" value="ECO:0007669"/>
    <property type="project" value="InterPro"/>
</dbReference>
<dbReference type="GO" id="GO:0046872">
    <property type="term" value="F:metal ion binding"/>
    <property type="evidence" value="ECO:0007669"/>
    <property type="project" value="UniProtKB-KW"/>
</dbReference>
<dbReference type="GO" id="GO:0016020">
    <property type="term" value="C:membrane"/>
    <property type="evidence" value="ECO:0007669"/>
    <property type="project" value="InterPro"/>
</dbReference>
<evidence type="ECO:0000256" key="14">
    <source>
        <dbReference type="ARBA" id="ARBA00024827"/>
    </source>
</evidence>
<evidence type="ECO:0000256" key="4">
    <source>
        <dbReference type="ARBA" id="ARBA00012438"/>
    </source>
</evidence>
<keyword evidence="8" id="KW-0808">Transferase</keyword>
<evidence type="ECO:0000256" key="9">
    <source>
        <dbReference type="ARBA" id="ARBA00022723"/>
    </source>
</evidence>
<dbReference type="SUPFAM" id="SSF55874">
    <property type="entry name" value="ATPase domain of HSP90 chaperone/DNA topoisomerase II/histidine kinase"/>
    <property type="match status" value="1"/>
</dbReference>
<gene>
    <name evidence="19" type="ORF">ENP34_03760</name>
</gene>
<accession>A0A831TEI2</accession>
<dbReference type="CDD" id="cd16917">
    <property type="entry name" value="HATPase_UhpB-NarQ-NarX-like"/>
    <property type="match status" value="1"/>
</dbReference>
<dbReference type="SMART" id="SM00387">
    <property type="entry name" value="HATPase_c"/>
    <property type="match status" value="1"/>
</dbReference>
<dbReference type="GO" id="GO:0005737">
    <property type="term" value="C:cytoplasm"/>
    <property type="evidence" value="ECO:0007669"/>
    <property type="project" value="UniProtKB-SubCell"/>
</dbReference>
<evidence type="ECO:0000256" key="6">
    <source>
        <dbReference type="ARBA" id="ARBA00022485"/>
    </source>
</evidence>
<dbReference type="GO" id="GO:0046983">
    <property type="term" value="F:protein dimerization activity"/>
    <property type="evidence" value="ECO:0007669"/>
    <property type="project" value="InterPro"/>
</dbReference>
<organism evidence="19">
    <name type="scientific">Thermorudis peleae</name>
    <dbReference type="NCBI Taxonomy" id="1382356"/>
    <lineage>
        <taxon>Bacteria</taxon>
        <taxon>Pseudomonadati</taxon>
        <taxon>Thermomicrobiota</taxon>
        <taxon>Thermomicrobia</taxon>
        <taxon>Thermomicrobia incertae sedis</taxon>
        <taxon>Thermorudis</taxon>
    </lineage>
</organism>
<dbReference type="InterPro" id="IPR005467">
    <property type="entry name" value="His_kinase_dom"/>
</dbReference>
<dbReference type="Pfam" id="PF02518">
    <property type="entry name" value="HATPase_c"/>
    <property type="match status" value="1"/>
</dbReference>
<dbReference type="InterPro" id="IPR036890">
    <property type="entry name" value="HATPase_C_sf"/>
</dbReference>
<name>A0A831TEI2_9BACT</name>
<evidence type="ECO:0000259" key="18">
    <source>
        <dbReference type="PROSITE" id="PS50109"/>
    </source>
</evidence>
<dbReference type="EC" id="2.7.13.3" evidence="4"/>
<dbReference type="InterPro" id="IPR050482">
    <property type="entry name" value="Sensor_HK_TwoCompSys"/>
</dbReference>
<comment type="subcellular location">
    <subcellularLocation>
        <location evidence="3">Cytoplasm</location>
    </subcellularLocation>
</comment>